<evidence type="ECO:0000256" key="1">
    <source>
        <dbReference type="ARBA" id="ARBA00004167"/>
    </source>
</evidence>
<feature type="region of interest" description="Disordered" evidence="5">
    <location>
        <begin position="25"/>
        <end position="82"/>
    </location>
</feature>
<dbReference type="GO" id="GO:0016020">
    <property type="term" value="C:membrane"/>
    <property type="evidence" value="ECO:0007669"/>
    <property type="project" value="UniProtKB-SubCell"/>
</dbReference>
<sequence length="168" mass="17610">MNISDTDIFNVDAAKSFEATNATMVSAKPSVRSITPSSSSSSTRSMASSTSTTSSTSLTSSKASDTSSSTTQTPTSVVQASNRSKDGAIAGSIVGGVAGLALIAGAALAFWRRRRVRRVRRRYSSCTIDPSVVGPGQCSSFPKLRPSDSASQVYVRLDDARAFDAKRR</sequence>
<gene>
    <name evidence="7" type="ORF">PsYK624_111340</name>
</gene>
<feature type="transmembrane region" description="Helical" evidence="6">
    <location>
        <begin position="88"/>
        <end position="111"/>
    </location>
</feature>
<keyword evidence="3 6" id="KW-1133">Transmembrane helix</keyword>
<feature type="compositionally biased region" description="Low complexity" evidence="5">
    <location>
        <begin position="30"/>
        <end position="76"/>
    </location>
</feature>
<comment type="caution">
    <text evidence="7">The sequence shown here is derived from an EMBL/GenBank/DDBJ whole genome shotgun (WGS) entry which is preliminary data.</text>
</comment>
<accession>A0A9P3GHD7</accession>
<keyword evidence="4 6" id="KW-0472">Membrane</keyword>
<keyword evidence="2 6" id="KW-0812">Transmembrane</keyword>
<dbReference type="GO" id="GO:0071944">
    <property type="term" value="C:cell periphery"/>
    <property type="evidence" value="ECO:0007669"/>
    <property type="project" value="UniProtKB-ARBA"/>
</dbReference>
<name>A0A9P3GHD7_9APHY</name>
<dbReference type="InterPro" id="IPR051694">
    <property type="entry name" value="Immunoregulatory_rcpt-like"/>
</dbReference>
<dbReference type="PANTHER" id="PTHR15549">
    <property type="entry name" value="PAIRED IMMUNOGLOBULIN-LIKE TYPE 2 RECEPTOR"/>
    <property type="match status" value="1"/>
</dbReference>
<keyword evidence="8" id="KW-1185">Reference proteome</keyword>
<evidence type="ECO:0000313" key="7">
    <source>
        <dbReference type="EMBL" id="GJE94958.1"/>
    </source>
</evidence>
<organism evidence="7 8">
    <name type="scientific">Phanerochaete sordida</name>
    <dbReference type="NCBI Taxonomy" id="48140"/>
    <lineage>
        <taxon>Eukaryota</taxon>
        <taxon>Fungi</taxon>
        <taxon>Dikarya</taxon>
        <taxon>Basidiomycota</taxon>
        <taxon>Agaricomycotina</taxon>
        <taxon>Agaricomycetes</taxon>
        <taxon>Polyporales</taxon>
        <taxon>Phanerochaetaceae</taxon>
        <taxon>Phanerochaete</taxon>
    </lineage>
</organism>
<evidence type="ECO:0000256" key="3">
    <source>
        <dbReference type="ARBA" id="ARBA00022989"/>
    </source>
</evidence>
<evidence type="ECO:0000313" key="8">
    <source>
        <dbReference type="Proteomes" id="UP000703269"/>
    </source>
</evidence>
<comment type="subcellular location">
    <subcellularLocation>
        <location evidence="1">Membrane</location>
        <topology evidence="1">Single-pass membrane protein</topology>
    </subcellularLocation>
</comment>
<dbReference type="EMBL" id="BPQB01000044">
    <property type="protein sequence ID" value="GJE94958.1"/>
    <property type="molecule type" value="Genomic_DNA"/>
</dbReference>
<protein>
    <submittedName>
        <fullName evidence="7">Uncharacterized protein</fullName>
    </submittedName>
</protein>
<evidence type="ECO:0000256" key="4">
    <source>
        <dbReference type="ARBA" id="ARBA00023136"/>
    </source>
</evidence>
<dbReference type="Proteomes" id="UP000703269">
    <property type="component" value="Unassembled WGS sequence"/>
</dbReference>
<evidence type="ECO:0000256" key="5">
    <source>
        <dbReference type="SAM" id="MobiDB-lite"/>
    </source>
</evidence>
<evidence type="ECO:0000256" key="2">
    <source>
        <dbReference type="ARBA" id="ARBA00022692"/>
    </source>
</evidence>
<proteinExistence type="predicted"/>
<dbReference type="AlphaFoldDB" id="A0A9P3GHD7"/>
<reference evidence="7 8" key="1">
    <citation type="submission" date="2021-08" db="EMBL/GenBank/DDBJ databases">
        <title>Draft Genome Sequence of Phanerochaete sordida strain YK-624.</title>
        <authorList>
            <person name="Mori T."/>
            <person name="Dohra H."/>
            <person name="Suzuki T."/>
            <person name="Kawagishi H."/>
            <person name="Hirai H."/>
        </authorList>
    </citation>
    <scope>NUCLEOTIDE SEQUENCE [LARGE SCALE GENOMIC DNA]</scope>
    <source>
        <strain evidence="7 8">YK-624</strain>
    </source>
</reference>
<evidence type="ECO:0000256" key="6">
    <source>
        <dbReference type="SAM" id="Phobius"/>
    </source>
</evidence>